<protein>
    <submittedName>
        <fullName evidence="2">Uncharacterized protein</fullName>
    </submittedName>
</protein>
<dbReference type="Proteomes" id="UP000252519">
    <property type="component" value="Unassembled WGS sequence"/>
</dbReference>
<feature type="region of interest" description="Disordered" evidence="1">
    <location>
        <begin position="56"/>
        <end position="137"/>
    </location>
</feature>
<evidence type="ECO:0000313" key="2">
    <source>
        <dbReference type="EMBL" id="RCN36917.1"/>
    </source>
</evidence>
<name>A0A368G2V3_ANCCA</name>
<sequence length="360" mass="42144">MTFILNKFVSKKESIAKAQRLAERIKNQNALRYINSDSDDDDVQIHVELPAPSHFVPISTPRIELPVEKKKKKKKSKSSKNRTHRNKKKKKQQRRRSSSSSSDSSEDNLRRTRERSCSDASSSSSRDSDDDRNRKRKTAKVIIKREKWGFLGYKEERSVEGSFIVFDHQYDHENFNMDAIPRGHTLDYRPRYFSIINGNSRLDELFFSRELREARVKSKRAERYFDGVLRKLDDSVVERKFRKLPSLSEAGMDYVALSKTRLQEFEFLHQIAERKAAEREREALEIEVAFSTPSHAIHLETRRRLLATEFANDKRNPLILDQFLKINEEIFDASRVSGTPLDRRALADRQLSIIDQVRAK</sequence>
<evidence type="ECO:0000256" key="1">
    <source>
        <dbReference type="SAM" id="MobiDB-lite"/>
    </source>
</evidence>
<feature type="compositionally biased region" description="Basic and acidic residues" evidence="1">
    <location>
        <begin position="107"/>
        <end position="117"/>
    </location>
</feature>
<accession>A0A368G2V3</accession>
<dbReference type="STRING" id="29170.A0A368G2V3"/>
<dbReference type="EMBL" id="JOJR01000514">
    <property type="protein sequence ID" value="RCN36917.1"/>
    <property type="molecule type" value="Genomic_DNA"/>
</dbReference>
<proteinExistence type="predicted"/>
<comment type="caution">
    <text evidence="2">The sequence shown here is derived from an EMBL/GenBank/DDBJ whole genome shotgun (WGS) entry which is preliminary data.</text>
</comment>
<evidence type="ECO:0000313" key="3">
    <source>
        <dbReference type="Proteomes" id="UP000252519"/>
    </source>
</evidence>
<dbReference type="AlphaFoldDB" id="A0A368G2V3"/>
<gene>
    <name evidence="2" type="ORF">ANCCAN_17203</name>
</gene>
<keyword evidence="3" id="KW-1185">Reference proteome</keyword>
<organism evidence="2 3">
    <name type="scientific">Ancylostoma caninum</name>
    <name type="common">Dog hookworm</name>
    <dbReference type="NCBI Taxonomy" id="29170"/>
    <lineage>
        <taxon>Eukaryota</taxon>
        <taxon>Metazoa</taxon>
        <taxon>Ecdysozoa</taxon>
        <taxon>Nematoda</taxon>
        <taxon>Chromadorea</taxon>
        <taxon>Rhabditida</taxon>
        <taxon>Rhabditina</taxon>
        <taxon>Rhabditomorpha</taxon>
        <taxon>Strongyloidea</taxon>
        <taxon>Ancylostomatidae</taxon>
        <taxon>Ancylostomatinae</taxon>
        <taxon>Ancylostoma</taxon>
    </lineage>
</organism>
<dbReference type="OrthoDB" id="5816204at2759"/>
<feature type="compositionally biased region" description="Basic residues" evidence="1">
    <location>
        <begin position="69"/>
        <end position="97"/>
    </location>
</feature>
<reference evidence="2 3" key="1">
    <citation type="submission" date="2014-10" db="EMBL/GenBank/DDBJ databases">
        <title>Draft genome of the hookworm Ancylostoma caninum.</title>
        <authorList>
            <person name="Mitreva M."/>
        </authorList>
    </citation>
    <scope>NUCLEOTIDE SEQUENCE [LARGE SCALE GENOMIC DNA]</scope>
    <source>
        <strain evidence="2 3">Baltimore</strain>
    </source>
</reference>